<name>A0A873WKB8_9CAUD</name>
<evidence type="ECO:0000313" key="3">
    <source>
        <dbReference type="Proteomes" id="UP000663463"/>
    </source>
</evidence>
<evidence type="ECO:0000256" key="1">
    <source>
        <dbReference type="SAM" id="MobiDB-lite"/>
    </source>
</evidence>
<gene>
    <name evidence="2" type="ORF">CPT_Mana_057</name>
</gene>
<accession>A0A873WKB8</accession>
<proteinExistence type="predicted"/>
<sequence length="133" mass="13947">MPITVPDIDELRRPLGGRPPTGTSQGAGARGRPMAGLQSRATGHARARSAPEDGASDPARAVVTPPHLPAKTNGFYALMRPALGAAWRGPRGGRRADSSMQFYAPWLCSLGVSWLALGSSAIIDDSRGADFVR</sequence>
<organism evidence="2 3">
    <name type="scientific">Burkholderia phage Mana</name>
    <dbReference type="NCBI Taxonomy" id="2767578"/>
    <lineage>
        <taxon>Viruses</taxon>
        <taxon>Duplodnaviria</taxon>
        <taxon>Heunggongvirae</taxon>
        <taxon>Uroviricota</taxon>
        <taxon>Caudoviricetes</taxon>
        <taxon>Peduoviridae</taxon>
        <taxon>Aptresvirus</taxon>
        <taxon>Aptresvirus mana</taxon>
    </lineage>
</organism>
<keyword evidence="3" id="KW-1185">Reference proteome</keyword>
<protein>
    <submittedName>
        <fullName evidence="2">Putative membrane protein</fullName>
    </submittedName>
</protein>
<dbReference type="EMBL" id="MT701591">
    <property type="protein sequence ID" value="QPB09452.1"/>
    <property type="molecule type" value="Genomic_DNA"/>
</dbReference>
<evidence type="ECO:0000313" key="2">
    <source>
        <dbReference type="EMBL" id="QPB09452.1"/>
    </source>
</evidence>
<feature type="region of interest" description="Disordered" evidence="1">
    <location>
        <begin position="1"/>
        <end position="66"/>
    </location>
</feature>
<dbReference type="Proteomes" id="UP000663463">
    <property type="component" value="Segment"/>
</dbReference>
<reference evidence="2" key="1">
    <citation type="submission" date="2020-07" db="EMBL/GenBank/DDBJ databases">
        <title>Complete genome sequence of Burkholderia gladioli phage Mana.</title>
        <authorList>
            <person name="Godoy B.A."/>
            <person name="Yao G.W."/>
            <person name="Guadalupe Vizoso-Pinto M."/>
            <person name="Gonzalez C."/>
            <person name="Gill J."/>
            <person name="Liu M."/>
        </authorList>
    </citation>
    <scope>NUCLEOTIDE SEQUENCE</scope>
</reference>